<evidence type="ECO:0000259" key="2">
    <source>
        <dbReference type="Pfam" id="PF00188"/>
    </source>
</evidence>
<dbReference type="InterPro" id="IPR035940">
    <property type="entry name" value="CAP_sf"/>
</dbReference>
<proteinExistence type="predicted"/>
<reference evidence="3 4" key="1">
    <citation type="submission" date="2020-12" db="EMBL/GenBank/DDBJ databases">
        <title>Sphingomonas sp.</title>
        <authorList>
            <person name="Kim M.K."/>
        </authorList>
    </citation>
    <scope>NUCLEOTIDE SEQUENCE [LARGE SCALE GENOMIC DNA]</scope>
    <source>
        <strain evidence="3 4">BT552</strain>
    </source>
</reference>
<dbReference type="Proteomes" id="UP000763641">
    <property type="component" value="Unassembled WGS sequence"/>
</dbReference>
<dbReference type="Gene3D" id="3.40.33.10">
    <property type="entry name" value="CAP"/>
    <property type="match status" value="1"/>
</dbReference>
<dbReference type="PANTHER" id="PTHR31157:SF1">
    <property type="entry name" value="SCP DOMAIN-CONTAINING PROTEIN"/>
    <property type="match status" value="1"/>
</dbReference>
<dbReference type="Pfam" id="PF00188">
    <property type="entry name" value="CAP"/>
    <property type="match status" value="1"/>
</dbReference>
<dbReference type="InterPro" id="IPR014044">
    <property type="entry name" value="CAP_dom"/>
</dbReference>
<evidence type="ECO:0000313" key="4">
    <source>
        <dbReference type="Proteomes" id="UP000763641"/>
    </source>
</evidence>
<sequence length="208" mass="22577">MPLLPLIVALHASFTSVLPLEQRMAIDVLAELNRARTDPVRYAESLRAYRGYYRDRVIVSPATANRYLTVEGVAPVDEAIEFVVRHNRRAPLSPAVALAAAANDHQVEQQRDGAVGHDGPDGSTPGDRVRRRGGGQYVGEVIAYGSEDAADVVRQLVVDDGVADRGHRTLIFDGSIRYAGVSCGAHPVYRYMCVITVARTKDGRPLSG</sequence>
<dbReference type="EMBL" id="JAFEMC010000001">
    <property type="protein sequence ID" value="MBM6575468.1"/>
    <property type="molecule type" value="Genomic_DNA"/>
</dbReference>
<dbReference type="RefSeq" id="WP_204195001.1">
    <property type="nucleotide sequence ID" value="NZ_JAFEMC010000001.1"/>
</dbReference>
<feature type="domain" description="SCP" evidence="2">
    <location>
        <begin position="85"/>
        <end position="191"/>
    </location>
</feature>
<feature type="region of interest" description="Disordered" evidence="1">
    <location>
        <begin position="107"/>
        <end position="132"/>
    </location>
</feature>
<name>A0ABS2D3G3_9SPHN</name>
<evidence type="ECO:0000256" key="1">
    <source>
        <dbReference type="SAM" id="MobiDB-lite"/>
    </source>
</evidence>
<organism evidence="3 4">
    <name type="scientific">Sphingomonas longa</name>
    <dbReference type="NCBI Taxonomy" id="2778730"/>
    <lineage>
        <taxon>Bacteria</taxon>
        <taxon>Pseudomonadati</taxon>
        <taxon>Pseudomonadota</taxon>
        <taxon>Alphaproteobacteria</taxon>
        <taxon>Sphingomonadales</taxon>
        <taxon>Sphingomonadaceae</taxon>
        <taxon>Sphingomonas</taxon>
    </lineage>
</organism>
<accession>A0ABS2D3G3</accession>
<keyword evidence="4" id="KW-1185">Reference proteome</keyword>
<evidence type="ECO:0000313" key="3">
    <source>
        <dbReference type="EMBL" id="MBM6575468.1"/>
    </source>
</evidence>
<gene>
    <name evidence="3" type="ORF">ILT43_03735</name>
</gene>
<feature type="compositionally biased region" description="Basic and acidic residues" evidence="1">
    <location>
        <begin position="107"/>
        <end position="120"/>
    </location>
</feature>
<comment type="caution">
    <text evidence="3">The sequence shown here is derived from an EMBL/GenBank/DDBJ whole genome shotgun (WGS) entry which is preliminary data.</text>
</comment>
<protein>
    <recommendedName>
        <fullName evidence="2">SCP domain-containing protein</fullName>
    </recommendedName>
</protein>
<dbReference type="PANTHER" id="PTHR31157">
    <property type="entry name" value="SCP DOMAIN-CONTAINING PROTEIN"/>
    <property type="match status" value="1"/>
</dbReference>